<proteinExistence type="inferred from homology"/>
<evidence type="ECO:0000256" key="1">
    <source>
        <dbReference type="ARBA" id="ARBA00004442"/>
    </source>
</evidence>
<keyword evidence="9" id="KW-1185">Reference proteome</keyword>
<dbReference type="InterPro" id="IPR033985">
    <property type="entry name" value="SusD-like_N"/>
</dbReference>
<comment type="subcellular location">
    <subcellularLocation>
        <location evidence="1">Cell outer membrane</location>
    </subcellularLocation>
</comment>
<evidence type="ECO:0000256" key="2">
    <source>
        <dbReference type="ARBA" id="ARBA00006275"/>
    </source>
</evidence>
<protein>
    <submittedName>
        <fullName evidence="8">RagB/SusD family nutrient uptake outer membrane protein</fullName>
    </submittedName>
</protein>
<dbReference type="RefSeq" id="WP_116978870.1">
    <property type="nucleotide sequence ID" value="NZ_QPMM01000019.1"/>
</dbReference>
<keyword evidence="3" id="KW-0732">Signal</keyword>
<dbReference type="Gene3D" id="1.25.40.390">
    <property type="match status" value="1"/>
</dbReference>
<gene>
    <name evidence="8" type="ORF">DVR12_26660</name>
</gene>
<dbReference type="GO" id="GO:0009279">
    <property type="term" value="C:cell outer membrane"/>
    <property type="evidence" value="ECO:0007669"/>
    <property type="project" value="UniProtKB-SubCell"/>
</dbReference>
<organism evidence="8 9">
    <name type="scientific">Chitinophaga silvatica</name>
    <dbReference type="NCBI Taxonomy" id="2282649"/>
    <lineage>
        <taxon>Bacteria</taxon>
        <taxon>Pseudomonadati</taxon>
        <taxon>Bacteroidota</taxon>
        <taxon>Chitinophagia</taxon>
        <taxon>Chitinophagales</taxon>
        <taxon>Chitinophagaceae</taxon>
        <taxon>Chitinophaga</taxon>
    </lineage>
</organism>
<name>A0A3E1Y2A2_9BACT</name>
<dbReference type="InterPro" id="IPR011990">
    <property type="entry name" value="TPR-like_helical_dom_sf"/>
</dbReference>
<keyword evidence="5" id="KW-0998">Cell outer membrane</keyword>
<keyword evidence="4" id="KW-0472">Membrane</keyword>
<evidence type="ECO:0000256" key="4">
    <source>
        <dbReference type="ARBA" id="ARBA00023136"/>
    </source>
</evidence>
<feature type="domain" description="SusD-like N-terminal" evidence="7">
    <location>
        <begin position="94"/>
        <end position="237"/>
    </location>
</feature>
<dbReference type="SUPFAM" id="SSF48452">
    <property type="entry name" value="TPR-like"/>
    <property type="match status" value="1"/>
</dbReference>
<dbReference type="AlphaFoldDB" id="A0A3E1Y2A2"/>
<dbReference type="CDD" id="cd08977">
    <property type="entry name" value="SusD"/>
    <property type="match status" value="1"/>
</dbReference>
<dbReference type="Proteomes" id="UP000260644">
    <property type="component" value="Unassembled WGS sequence"/>
</dbReference>
<evidence type="ECO:0000259" key="7">
    <source>
        <dbReference type="Pfam" id="PF14322"/>
    </source>
</evidence>
<dbReference type="Pfam" id="PF07980">
    <property type="entry name" value="SusD_RagB"/>
    <property type="match status" value="1"/>
</dbReference>
<reference evidence="8 9" key="1">
    <citation type="submission" date="2018-07" db="EMBL/GenBank/DDBJ databases">
        <title>Chitinophaga K2CV101002-2 sp. nov., isolated from a monsoon evergreen broad-leaved forest soil.</title>
        <authorList>
            <person name="Lv Y."/>
        </authorList>
    </citation>
    <scope>NUCLEOTIDE SEQUENCE [LARGE SCALE GENOMIC DNA]</scope>
    <source>
        <strain evidence="8 9">GDMCC 1.1288</strain>
    </source>
</reference>
<comment type="similarity">
    <text evidence="2">Belongs to the SusD family.</text>
</comment>
<evidence type="ECO:0000259" key="6">
    <source>
        <dbReference type="Pfam" id="PF07980"/>
    </source>
</evidence>
<evidence type="ECO:0000256" key="3">
    <source>
        <dbReference type="ARBA" id="ARBA00022729"/>
    </source>
</evidence>
<accession>A0A3E1Y2A2</accession>
<evidence type="ECO:0000313" key="8">
    <source>
        <dbReference type="EMBL" id="RFS18783.1"/>
    </source>
</evidence>
<feature type="domain" description="RagB/SusD" evidence="6">
    <location>
        <begin position="380"/>
        <end position="507"/>
    </location>
</feature>
<dbReference type="Pfam" id="PF14322">
    <property type="entry name" value="SusD-like_3"/>
    <property type="match status" value="1"/>
</dbReference>
<evidence type="ECO:0000256" key="5">
    <source>
        <dbReference type="ARBA" id="ARBA00023237"/>
    </source>
</evidence>
<sequence>MFSIHKYNRPFIKCLLLISSLLPVSGCKKLISINPPINSTGNETTFKNDANATSALMSVYSLLMSTEGENATNGGTTIYAGLMADELTPTIALPEYPYYQFYTSHITLQNGVSDFFWRDLYKTIFYANSVMEGAAASTSPNLTDSTKRLIAGETRAARAFCYYYLINLYGPVPMPLTSDVTQTTRLKRSSLEDVTKQMIVDLSTAVDLLPENYKVSGGEKLRINKWAATALLSRAYLFDHKWGEAIATADKVINSGKYNLAPLNKVFQPNSDEAIWQLKLTLNDAFSGLYEPDDLVGIFRTKFAPPGFFDAIVEDPDLFSQMAVIYFLGKYHLTNSLVDAFEPNDQRKLQWMDSIPVPKVAPYYGKTIYESVKHEKFINEGMETYAPPYYNVLRLAEQYLIRAEAKAQIGDINGAAEDLNIIRKRAGLPNTTATTKEAMLTAIYHERQTELFCEWGTRFIDLKRLNKATEALSKIDYKQPWSDNYLLLPLPTIDIVANPELKQNTGY</sequence>
<evidence type="ECO:0000313" key="9">
    <source>
        <dbReference type="Proteomes" id="UP000260644"/>
    </source>
</evidence>
<comment type="caution">
    <text evidence="8">The sequence shown here is derived from an EMBL/GenBank/DDBJ whole genome shotgun (WGS) entry which is preliminary data.</text>
</comment>
<dbReference type="InterPro" id="IPR012944">
    <property type="entry name" value="SusD_RagB_dom"/>
</dbReference>
<dbReference type="EMBL" id="QPMM01000019">
    <property type="protein sequence ID" value="RFS18783.1"/>
    <property type="molecule type" value="Genomic_DNA"/>
</dbReference>
<dbReference type="OrthoDB" id="625727at2"/>